<dbReference type="Proteomes" id="UP000309128">
    <property type="component" value="Unassembled WGS sequence"/>
</dbReference>
<sequence length="280" mass="30153">MSDFEVFRATTSLDRLKALGRDESPYTIEVRFLDGLSLTQQAAFKAAARRWTRVIVGDQPAAEVPSGPGLPDGVTPGEVIDDIVIVAEGGKMDGPGHVLGGALPLRFRPNGLPFVGWMRFDSEDLDRLEADGRLHDVIAHEMGHVLGIGKTVWRRLGLLSGEGTDEPLFMGQRAGQEYGALLGSLEAHPVPVENVGGQGSVGSHWRESVFGDELMTSRVGNATACPLSRLTAAALADLGYEVDMAAVEPYVLPTPLLLAQNREQPSELVLHCDMEPPRQL</sequence>
<organism evidence="7 8">
    <name type="scientific">Nonomuraea turkmeniaca</name>
    <dbReference type="NCBI Taxonomy" id="103838"/>
    <lineage>
        <taxon>Bacteria</taxon>
        <taxon>Bacillati</taxon>
        <taxon>Actinomycetota</taxon>
        <taxon>Actinomycetes</taxon>
        <taxon>Streptosporangiales</taxon>
        <taxon>Streptosporangiaceae</taxon>
        <taxon>Nonomuraea</taxon>
    </lineage>
</organism>
<evidence type="ECO:0000256" key="6">
    <source>
        <dbReference type="ARBA" id="ARBA00023049"/>
    </source>
</evidence>
<proteinExistence type="predicted"/>
<accession>A0A5S4G309</accession>
<evidence type="ECO:0000256" key="2">
    <source>
        <dbReference type="ARBA" id="ARBA00022670"/>
    </source>
</evidence>
<dbReference type="AlphaFoldDB" id="A0A5S4G309"/>
<dbReference type="Gene3D" id="3.40.390.10">
    <property type="entry name" value="Collagenase (Catalytic Domain)"/>
    <property type="match status" value="1"/>
</dbReference>
<dbReference type="GO" id="GO:0007155">
    <property type="term" value="P:cell adhesion"/>
    <property type="evidence" value="ECO:0007669"/>
    <property type="project" value="InterPro"/>
</dbReference>
<dbReference type="GO" id="GO:0046872">
    <property type="term" value="F:metal ion binding"/>
    <property type="evidence" value="ECO:0007669"/>
    <property type="project" value="UniProtKB-KW"/>
</dbReference>
<dbReference type="Pfam" id="PF01457">
    <property type="entry name" value="Peptidase_M8"/>
    <property type="match status" value="1"/>
</dbReference>
<comment type="cofactor">
    <cofactor evidence="1">
        <name>Zn(2+)</name>
        <dbReference type="ChEBI" id="CHEBI:29105"/>
    </cofactor>
</comment>
<dbReference type="EMBL" id="VCKY01000059">
    <property type="protein sequence ID" value="TMR20201.1"/>
    <property type="molecule type" value="Genomic_DNA"/>
</dbReference>
<evidence type="ECO:0000256" key="5">
    <source>
        <dbReference type="ARBA" id="ARBA00022833"/>
    </source>
</evidence>
<protein>
    <submittedName>
        <fullName evidence="7">Peptidase</fullName>
    </submittedName>
</protein>
<keyword evidence="5" id="KW-0862">Zinc</keyword>
<keyword evidence="2" id="KW-0645">Protease</keyword>
<comment type="caution">
    <text evidence="7">The sequence shown here is derived from an EMBL/GenBank/DDBJ whole genome shotgun (WGS) entry which is preliminary data.</text>
</comment>
<reference evidence="7 8" key="1">
    <citation type="submission" date="2019-05" db="EMBL/GenBank/DDBJ databases">
        <title>Draft genome sequence of Nonomuraea turkmeniaca DSM 43926.</title>
        <authorList>
            <person name="Saricaoglu S."/>
            <person name="Isik K."/>
        </authorList>
    </citation>
    <scope>NUCLEOTIDE SEQUENCE [LARGE SCALE GENOMIC DNA]</scope>
    <source>
        <strain evidence="7 8">DSM 43926</strain>
    </source>
</reference>
<keyword evidence="4" id="KW-0378">Hydrolase</keyword>
<dbReference type="RefSeq" id="WP_138667530.1">
    <property type="nucleotide sequence ID" value="NZ_VCKY01000059.1"/>
</dbReference>
<dbReference type="SUPFAM" id="SSF55486">
    <property type="entry name" value="Metalloproteases ('zincins'), catalytic domain"/>
    <property type="match status" value="1"/>
</dbReference>
<keyword evidence="6" id="KW-0482">Metalloprotease</keyword>
<evidence type="ECO:0000256" key="1">
    <source>
        <dbReference type="ARBA" id="ARBA00001947"/>
    </source>
</evidence>
<evidence type="ECO:0000313" key="8">
    <source>
        <dbReference type="Proteomes" id="UP000309128"/>
    </source>
</evidence>
<dbReference type="GO" id="GO:0016020">
    <property type="term" value="C:membrane"/>
    <property type="evidence" value="ECO:0007669"/>
    <property type="project" value="InterPro"/>
</dbReference>
<keyword evidence="3" id="KW-0479">Metal-binding</keyword>
<evidence type="ECO:0000256" key="4">
    <source>
        <dbReference type="ARBA" id="ARBA00022801"/>
    </source>
</evidence>
<evidence type="ECO:0000256" key="3">
    <source>
        <dbReference type="ARBA" id="ARBA00022723"/>
    </source>
</evidence>
<name>A0A5S4G309_9ACTN</name>
<dbReference type="GO" id="GO:0004222">
    <property type="term" value="F:metalloendopeptidase activity"/>
    <property type="evidence" value="ECO:0007669"/>
    <property type="project" value="InterPro"/>
</dbReference>
<dbReference type="InterPro" id="IPR001577">
    <property type="entry name" value="Peptidase_M8"/>
</dbReference>
<evidence type="ECO:0000313" key="7">
    <source>
        <dbReference type="EMBL" id="TMR20201.1"/>
    </source>
</evidence>
<dbReference type="GO" id="GO:0006508">
    <property type="term" value="P:proteolysis"/>
    <property type="evidence" value="ECO:0007669"/>
    <property type="project" value="UniProtKB-KW"/>
</dbReference>
<dbReference type="Gene3D" id="3.90.132.10">
    <property type="entry name" value="Leishmanolysin , domain 2"/>
    <property type="match status" value="1"/>
</dbReference>
<keyword evidence="8" id="KW-1185">Reference proteome</keyword>
<dbReference type="OrthoDB" id="61573at2"/>
<dbReference type="InterPro" id="IPR024079">
    <property type="entry name" value="MetalloPept_cat_dom_sf"/>
</dbReference>
<gene>
    <name evidence="7" type="ORF">ETD86_19215</name>
</gene>